<dbReference type="EMBL" id="JXXR01000012">
    <property type="protein sequence ID" value="KJY72811.1"/>
    <property type="molecule type" value="Genomic_DNA"/>
</dbReference>
<dbReference type="RefSeq" id="WP_045985994.1">
    <property type="nucleotide sequence ID" value="NZ_CP063052.1"/>
</dbReference>
<evidence type="ECO:0000256" key="2">
    <source>
        <dbReference type="RuleBase" id="RU003452"/>
    </source>
</evidence>
<dbReference type="PANTHER" id="PTHR11786:SF0">
    <property type="entry name" value="ARYLAMINE N-ACETYLTRANSFERASE 4-RELATED"/>
    <property type="match status" value="1"/>
</dbReference>
<comment type="caution">
    <text evidence="3">The sequence shown here is derived from an EMBL/GenBank/DDBJ whole genome shotgun (WGS) entry which is preliminary data.</text>
</comment>
<dbReference type="InterPro" id="IPR001447">
    <property type="entry name" value="Arylamine_N-AcTrfase"/>
</dbReference>
<keyword evidence="3" id="KW-0808">Transferase</keyword>
<dbReference type="Gene3D" id="3.30.2140.10">
    <property type="entry name" value="Arylamine N-acetyltransferase"/>
    <property type="match status" value="1"/>
</dbReference>
<proteinExistence type="inferred from homology"/>
<dbReference type="Gene3D" id="2.40.128.150">
    <property type="entry name" value="Cysteine proteinases"/>
    <property type="match status" value="1"/>
</dbReference>
<comment type="similarity">
    <text evidence="1 2">Belongs to the arylamine N-acetyltransferase family.</text>
</comment>
<dbReference type="GO" id="GO:0016407">
    <property type="term" value="F:acetyltransferase activity"/>
    <property type="evidence" value="ECO:0007669"/>
    <property type="project" value="InterPro"/>
</dbReference>
<name>A0A837G6F4_9VIBR</name>
<dbReference type="InterPro" id="IPR038765">
    <property type="entry name" value="Papain-like_cys_pep_sf"/>
</dbReference>
<dbReference type="Pfam" id="PF00797">
    <property type="entry name" value="Acetyltransf_2"/>
    <property type="match status" value="1"/>
</dbReference>
<evidence type="ECO:0000256" key="1">
    <source>
        <dbReference type="ARBA" id="ARBA00006547"/>
    </source>
</evidence>
<gene>
    <name evidence="3" type="ORF">TW71_11615</name>
</gene>
<dbReference type="PRINTS" id="PR01543">
    <property type="entry name" value="ANATRNSFRASE"/>
</dbReference>
<evidence type="ECO:0000313" key="3">
    <source>
        <dbReference type="EMBL" id="KJY72811.1"/>
    </source>
</evidence>
<accession>A0A837G6F4</accession>
<dbReference type="SUPFAM" id="SSF54001">
    <property type="entry name" value="Cysteine proteinases"/>
    <property type="match status" value="1"/>
</dbReference>
<dbReference type="AlphaFoldDB" id="A0A837G6F4"/>
<protein>
    <submittedName>
        <fullName evidence="3">N-hydroxyarylamine O-acetyltransferase</fullName>
    </submittedName>
</protein>
<sequence>MDSSRLNQYLSKIGLSYIPQTTIDDLTALHRAQHRRIPFENFDVALRRTIHLSEDALFEKLVLSERGGYCFEVNALLLSALKSLGFDAKPLLGRVHLGPEPSSRSHQVSLVMLEGQEWIVDVGFGAQTPRAPIPVVFDREITTDLQTLRFVKHPLFGAMLQAKIDDNWIDLYSLDFTHVCESDIACGNFYTSTSPDSTFLQKRVATITTDNGIITLLNSTLKIKTNGHTEEKEIAEDESYIGVLKETFGIELDASFDDFIPLSQNI</sequence>
<dbReference type="PANTHER" id="PTHR11786">
    <property type="entry name" value="N-HYDROXYARYLAMINE O-ACETYLTRANSFERASE"/>
    <property type="match status" value="1"/>
</dbReference>
<reference evidence="3" key="1">
    <citation type="journal article" date="2015" name="BMC Genomics">
        <title>Genome mining reveals unlocked bioactive potential of marine Gram-negative bacteria.</title>
        <authorList>
            <person name="Machado H."/>
            <person name="Sonnenschein E.C."/>
            <person name="Melchiorsen J."/>
            <person name="Gram L."/>
        </authorList>
    </citation>
    <scope>NUCLEOTIDE SEQUENCE</scope>
    <source>
        <strain evidence="3">S2052</strain>
    </source>
</reference>
<organism evidence="3">
    <name type="scientific">Vibrio coralliilyticus</name>
    <dbReference type="NCBI Taxonomy" id="190893"/>
    <lineage>
        <taxon>Bacteria</taxon>
        <taxon>Pseudomonadati</taxon>
        <taxon>Pseudomonadota</taxon>
        <taxon>Gammaproteobacteria</taxon>
        <taxon>Vibrionales</taxon>
        <taxon>Vibrionaceae</taxon>
        <taxon>Vibrio</taxon>
    </lineage>
</organism>